<dbReference type="Pfam" id="PF00563">
    <property type="entry name" value="EAL"/>
    <property type="match status" value="1"/>
</dbReference>
<feature type="domain" description="PAC" evidence="2">
    <location>
        <begin position="200"/>
        <end position="256"/>
    </location>
</feature>
<dbReference type="InterPro" id="IPR000700">
    <property type="entry name" value="PAS-assoc_C"/>
</dbReference>
<protein>
    <submittedName>
        <fullName evidence="5">PAS domain S-box-containing protein/diguanylate cyclase (GGDEF) domain-containing protein</fullName>
    </submittedName>
</protein>
<dbReference type="PROSITE" id="PS50112">
    <property type="entry name" value="PAS"/>
    <property type="match status" value="2"/>
</dbReference>
<dbReference type="InterPro" id="IPR043128">
    <property type="entry name" value="Rev_trsase/Diguanyl_cyclase"/>
</dbReference>
<evidence type="ECO:0000259" key="1">
    <source>
        <dbReference type="PROSITE" id="PS50112"/>
    </source>
</evidence>
<dbReference type="SMART" id="SM00052">
    <property type="entry name" value="EAL"/>
    <property type="match status" value="1"/>
</dbReference>
<dbReference type="PROSITE" id="PS50887">
    <property type="entry name" value="GGDEF"/>
    <property type="match status" value="1"/>
</dbReference>
<dbReference type="SUPFAM" id="SSF141868">
    <property type="entry name" value="EAL domain-like"/>
    <property type="match status" value="1"/>
</dbReference>
<dbReference type="Gene3D" id="3.30.450.20">
    <property type="entry name" value="PAS domain"/>
    <property type="match status" value="2"/>
</dbReference>
<dbReference type="AlphaFoldDB" id="A0A1M4VTU7"/>
<dbReference type="PIRSF" id="PIRSF005925">
    <property type="entry name" value="Dos"/>
    <property type="match status" value="1"/>
</dbReference>
<dbReference type="PROSITE" id="PS50883">
    <property type="entry name" value="EAL"/>
    <property type="match status" value="1"/>
</dbReference>
<evidence type="ECO:0000313" key="6">
    <source>
        <dbReference type="Proteomes" id="UP000184517"/>
    </source>
</evidence>
<evidence type="ECO:0000259" key="4">
    <source>
        <dbReference type="PROSITE" id="PS50887"/>
    </source>
</evidence>
<dbReference type="CDD" id="cd01948">
    <property type="entry name" value="EAL"/>
    <property type="match status" value="1"/>
</dbReference>
<dbReference type="InterPro" id="IPR029016">
    <property type="entry name" value="GAF-like_dom_sf"/>
</dbReference>
<dbReference type="InterPro" id="IPR029787">
    <property type="entry name" value="Nucleotide_cyclase"/>
</dbReference>
<dbReference type="SUPFAM" id="SSF55785">
    <property type="entry name" value="PYP-like sensor domain (PAS domain)"/>
    <property type="match status" value="2"/>
</dbReference>
<dbReference type="CDD" id="cd01949">
    <property type="entry name" value="GGDEF"/>
    <property type="match status" value="1"/>
</dbReference>
<evidence type="ECO:0000313" key="5">
    <source>
        <dbReference type="EMBL" id="SHE72285.1"/>
    </source>
</evidence>
<dbReference type="SUPFAM" id="SSF55073">
    <property type="entry name" value="Nucleotide cyclase"/>
    <property type="match status" value="1"/>
</dbReference>
<dbReference type="PANTHER" id="PTHR44757">
    <property type="entry name" value="DIGUANYLATE CYCLASE DGCP"/>
    <property type="match status" value="1"/>
</dbReference>
<dbReference type="EMBL" id="FQVF01000003">
    <property type="protein sequence ID" value="SHE72285.1"/>
    <property type="molecule type" value="Genomic_DNA"/>
</dbReference>
<dbReference type="Pfam" id="PF13426">
    <property type="entry name" value="PAS_9"/>
    <property type="match status" value="2"/>
</dbReference>
<feature type="domain" description="GGDEF" evidence="4">
    <location>
        <begin position="451"/>
        <end position="583"/>
    </location>
</feature>
<accession>A0A1M4VTU7</accession>
<dbReference type="InterPro" id="IPR000014">
    <property type="entry name" value="PAS"/>
</dbReference>
<dbReference type="InterPro" id="IPR052155">
    <property type="entry name" value="Biofilm_reg_signaling"/>
</dbReference>
<dbReference type="Pfam" id="PF00990">
    <property type="entry name" value="GGDEF"/>
    <property type="match status" value="1"/>
</dbReference>
<dbReference type="Proteomes" id="UP000184517">
    <property type="component" value="Unassembled WGS sequence"/>
</dbReference>
<dbReference type="PROSITE" id="PS50113">
    <property type="entry name" value="PAC"/>
    <property type="match status" value="1"/>
</dbReference>
<dbReference type="Gene3D" id="3.30.70.270">
    <property type="match status" value="1"/>
</dbReference>
<dbReference type="RefSeq" id="WP_072838371.1">
    <property type="nucleotide sequence ID" value="NZ_FQVF01000003.1"/>
</dbReference>
<dbReference type="PANTHER" id="PTHR44757:SF2">
    <property type="entry name" value="BIOFILM ARCHITECTURE MAINTENANCE PROTEIN MBAA"/>
    <property type="match status" value="1"/>
</dbReference>
<dbReference type="InterPro" id="IPR001633">
    <property type="entry name" value="EAL_dom"/>
</dbReference>
<dbReference type="SMART" id="SM00267">
    <property type="entry name" value="GGDEF"/>
    <property type="match status" value="1"/>
</dbReference>
<name>A0A1M4VTU7_9GAMM</name>
<evidence type="ECO:0000259" key="2">
    <source>
        <dbReference type="PROSITE" id="PS50113"/>
    </source>
</evidence>
<sequence length="859" mass="96147">MPAKNLLSDLFVETLEQAIDSVVVINPENDIVFYNYSAEKLWGYKRKEVIGKNVKILVPDSIKPNHDNYVNANRNAGANKIVGTNRDVEIVCKDGSKKWGSMSISKVNVDGVFLYTAFIQDVTSSVIERKRVEMLSLVTDKTGNAILITDASWKVVYINEGFSTLLGYENDDLLGHTPTSVIAPHFSEDRIIELRETLVNGVEVKIDELIKSKCGKKIWCSVMIDPAFNEAGELTNIVAILSDITQTKIHEVLHSKIVGSLARDEPLEMIMESVCHEISRLIDDITPAILLVNGNYLQLLSSPKLPSEYKKFLQKIPLGSDVDSSGTEAYLSLPVLVTDIKSAPLWDNFSGPILPLPCGYKGCWSSPIIGSQDESVGVIAFYRKDNHPPSLFERQLVKVLAPLCSLAFDREKQRENIRHLAYYDSLTKLPNRSVLHARAEQALKDVEKNNDVLAVLFIDLDRFKLVNDSFGHHVGDKLLIEIAARINEKCLNSDICGRLAGDEFLLVVLGKSSSDLNYFIEDLRLSFSHPIEINGSKIIPSASIGISVFPEDGHDISTLIHRADMAMYQAKKQGKGRFSFFSHELNQLALERQELEVELQKAISNNQLELNYQPQIKMNTGSLYGVEALARWNHPKFGAVPPTRFIKIAEECGLITDLSRWVLREACRQMSVWRKKGIFIPTISVNLSPLNFHDVDLCNLIISELEYHNLKVLDLTLEITESVLLDTNPRTIQVLNDIHNKGISLSIDDFGTGYSSLSYLKKIPFKELKLDKSFVSELETDDISRALSLAVLNIGHSLKLDVVAEGVESQEQCRILKELGYGIAQGFLFSKALNSIEIETWLNNSQIEVISNEKIHVVS</sequence>
<dbReference type="Gene3D" id="3.20.20.450">
    <property type="entry name" value="EAL domain"/>
    <property type="match status" value="1"/>
</dbReference>
<dbReference type="InterPro" id="IPR035919">
    <property type="entry name" value="EAL_sf"/>
</dbReference>
<gene>
    <name evidence="5" type="ORF">SAMN02745753_00742</name>
</gene>
<keyword evidence="6" id="KW-1185">Reference proteome</keyword>
<evidence type="ECO:0000259" key="3">
    <source>
        <dbReference type="PROSITE" id="PS50883"/>
    </source>
</evidence>
<organism evidence="5 6">
    <name type="scientific">Marinomonas polaris DSM 16579</name>
    <dbReference type="NCBI Taxonomy" id="1122206"/>
    <lineage>
        <taxon>Bacteria</taxon>
        <taxon>Pseudomonadati</taxon>
        <taxon>Pseudomonadota</taxon>
        <taxon>Gammaproteobacteria</taxon>
        <taxon>Oceanospirillales</taxon>
        <taxon>Oceanospirillaceae</taxon>
        <taxon>Marinomonas</taxon>
    </lineage>
</organism>
<dbReference type="NCBIfam" id="TIGR00229">
    <property type="entry name" value="sensory_box"/>
    <property type="match status" value="2"/>
</dbReference>
<dbReference type="NCBIfam" id="TIGR00254">
    <property type="entry name" value="GGDEF"/>
    <property type="match status" value="1"/>
</dbReference>
<feature type="domain" description="PAS" evidence="1">
    <location>
        <begin position="7"/>
        <end position="61"/>
    </location>
</feature>
<dbReference type="STRING" id="1122206.SAMN02745753_00742"/>
<reference evidence="6" key="1">
    <citation type="submission" date="2016-11" db="EMBL/GenBank/DDBJ databases">
        <authorList>
            <person name="Varghese N."/>
            <person name="Submissions S."/>
        </authorList>
    </citation>
    <scope>NUCLEOTIDE SEQUENCE [LARGE SCALE GENOMIC DNA]</scope>
    <source>
        <strain evidence="6">DSM 16579</strain>
    </source>
</reference>
<proteinExistence type="predicted"/>
<feature type="domain" description="PAS" evidence="1">
    <location>
        <begin position="131"/>
        <end position="205"/>
    </location>
</feature>
<dbReference type="Gene3D" id="3.30.450.40">
    <property type="match status" value="1"/>
</dbReference>
<dbReference type="SUPFAM" id="SSF55781">
    <property type="entry name" value="GAF domain-like"/>
    <property type="match status" value="1"/>
</dbReference>
<feature type="domain" description="EAL" evidence="3">
    <location>
        <begin position="592"/>
        <end position="846"/>
    </location>
</feature>
<dbReference type="OrthoDB" id="9804951at2"/>
<dbReference type="InterPro" id="IPR035965">
    <property type="entry name" value="PAS-like_dom_sf"/>
</dbReference>
<dbReference type="SMART" id="SM00091">
    <property type="entry name" value="PAS"/>
    <property type="match status" value="2"/>
</dbReference>
<dbReference type="InterPro" id="IPR012226">
    <property type="entry name" value="Diguanyl_cyclase/Pdiesterase"/>
</dbReference>
<dbReference type="CDD" id="cd00130">
    <property type="entry name" value="PAS"/>
    <property type="match status" value="2"/>
</dbReference>
<dbReference type="InterPro" id="IPR000160">
    <property type="entry name" value="GGDEF_dom"/>
</dbReference>